<proteinExistence type="predicted"/>
<keyword evidence="2" id="KW-1185">Reference proteome</keyword>
<name>A0A8J2SZN4_9STRA</name>
<evidence type="ECO:0000313" key="1">
    <source>
        <dbReference type="EMBL" id="CAH0376234.1"/>
    </source>
</evidence>
<dbReference type="EMBL" id="CAKKNE010000005">
    <property type="protein sequence ID" value="CAH0376234.1"/>
    <property type="molecule type" value="Genomic_DNA"/>
</dbReference>
<accession>A0A8J2SZN4</accession>
<gene>
    <name evidence="1" type="ORF">PECAL_5P08000</name>
</gene>
<comment type="caution">
    <text evidence="1">The sequence shown here is derived from an EMBL/GenBank/DDBJ whole genome shotgun (WGS) entry which is preliminary data.</text>
</comment>
<evidence type="ECO:0000313" key="2">
    <source>
        <dbReference type="Proteomes" id="UP000789595"/>
    </source>
</evidence>
<reference evidence="1" key="1">
    <citation type="submission" date="2021-11" db="EMBL/GenBank/DDBJ databases">
        <authorList>
            <consortium name="Genoscope - CEA"/>
            <person name="William W."/>
        </authorList>
    </citation>
    <scope>NUCLEOTIDE SEQUENCE</scope>
</reference>
<dbReference type="Proteomes" id="UP000789595">
    <property type="component" value="Unassembled WGS sequence"/>
</dbReference>
<sequence>MDTLPDDVARVVEELLGPREIGALGCAGKRWRPSEKIWERVAKRDPLTHCTVVPCVWSLWCEALSRMETLDADRVIDSTLSEGDGMEEYMRLVLQIWRGDKLLATKHLEFEPDTCHYGDGTDAWDNVSAICAGTDHLHVGNDVTPCMHCREMAARPGETVSDSLGVRIGLDAESLRFRVVALPCEIPPQNAFAPTIVFSIDVPKEIHGSFVNKCQGLVADILSDSFLREPEDSSEWGLTLHHEDLVFYPLDQAWLMSSPLDEDQVGLTSSPLSSRPSIVVRIVRDAAGAAVDLVIEEFNWEDRSPRFAQIRMNFL</sequence>
<protein>
    <submittedName>
        <fullName evidence="1">Uncharacterized protein</fullName>
    </submittedName>
</protein>
<organism evidence="1 2">
    <name type="scientific">Pelagomonas calceolata</name>
    <dbReference type="NCBI Taxonomy" id="35677"/>
    <lineage>
        <taxon>Eukaryota</taxon>
        <taxon>Sar</taxon>
        <taxon>Stramenopiles</taxon>
        <taxon>Ochrophyta</taxon>
        <taxon>Pelagophyceae</taxon>
        <taxon>Pelagomonadales</taxon>
        <taxon>Pelagomonadaceae</taxon>
        <taxon>Pelagomonas</taxon>
    </lineage>
</organism>
<dbReference type="AlphaFoldDB" id="A0A8J2SZN4"/>